<reference evidence="1" key="1">
    <citation type="journal article" date="2012" name="Nat. Biotechnol.">
        <title>Draft genome sequence of pigeonpea (Cajanus cajan), an orphan legume crop of resource-poor farmers.</title>
        <authorList>
            <person name="Varshney R.K."/>
            <person name="Chen W."/>
            <person name="Li Y."/>
            <person name="Bharti A.K."/>
            <person name="Saxena R.K."/>
            <person name="Schlueter J.A."/>
            <person name="Donoghue M.T."/>
            <person name="Azam S."/>
            <person name="Fan G."/>
            <person name="Whaley A.M."/>
            <person name="Farmer A.D."/>
            <person name="Sheridan J."/>
            <person name="Iwata A."/>
            <person name="Tuteja R."/>
            <person name="Penmetsa R.V."/>
            <person name="Wu W."/>
            <person name="Upadhyaya H.D."/>
            <person name="Yang S.P."/>
            <person name="Shah T."/>
            <person name="Saxena K.B."/>
            <person name="Michael T."/>
            <person name="McCombie W.R."/>
            <person name="Yang B."/>
            <person name="Zhang G."/>
            <person name="Yang H."/>
            <person name="Wang J."/>
            <person name="Spillane C."/>
            <person name="Cook D.R."/>
            <person name="May G.D."/>
            <person name="Xu X."/>
            <person name="Jackson S.A."/>
        </authorList>
    </citation>
    <scope>NUCLEOTIDE SEQUENCE [LARGE SCALE GENOMIC DNA]</scope>
</reference>
<dbReference type="OMA" id="NAMEHTY"/>
<proteinExistence type="predicted"/>
<evidence type="ECO:0000313" key="1">
    <source>
        <dbReference type="EMBL" id="KYP39153.1"/>
    </source>
</evidence>
<dbReference type="EMBL" id="KQ483933">
    <property type="protein sequence ID" value="KYP39153.1"/>
    <property type="molecule type" value="Genomic_DNA"/>
</dbReference>
<dbReference type="AlphaFoldDB" id="A0A151R9I7"/>
<dbReference type="PANTHER" id="PTHR34222">
    <property type="entry name" value="GAG_PRE-INTEGRS DOMAIN-CONTAINING PROTEIN"/>
    <property type="match status" value="1"/>
</dbReference>
<dbReference type="PANTHER" id="PTHR34222:SF37">
    <property type="entry name" value="RETROTRANSPOSON GAG DOMAIN-CONTAINING PROTEIN"/>
    <property type="match status" value="1"/>
</dbReference>
<sequence>MIMAWLWNSMIPEITDTCMFLNSAKEIWNAMEHTYSKAKDAAQIYDVKVKTVAAKQGNKTVTEYANQLKSLWMELDHYRVIKAKCSDDSAMLKEYIEQDRVYDFLVGLNSDFDQVRVQILGKEKIPGINEVVAMVRSEESRRGIMLETPAMVASGSAMMVD</sequence>
<name>A0A151R9I7_CAJCA</name>
<keyword evidence="2" id="KW-1185">Reference proteome</keyword>
<evidence type="ECO:0000313" key="2">
    <source>
        <dbReference type="Proteomes" id="UP000075243"/>
    </source>
</evidence>
<organism evidence="1 2">
    <name type="scientific">Cajanus cajan</name>
    <name type="common">Pigeon pea</name>
    <name type="synonym">Cajanus indicus</name>
    <dbReference type="NCBI Taxonomy" id="3821"/>
    <lineage>
        <taxon>Eukaryota</taxon>
        <taxon>Viridiplantae</taxon>
        <taxon>Streptophyta</taxon>
        <taxon>Embryophyta</taxon>
        <taxon>Tracheophyta</taxon>
        <taxon>Spermatophyta</taxon>
        <taxon>Magnoliopsida</taxon>
        <taxon>eudicotyledons</taxon>
        <taxon>Gunneridae</taxon>
        <taxon>Pentapetalae</taxon>
        <taxon>rosids</taxon>
        <taxon>fabids</taxon>
        <taxon>Fabales</taxon>
        <taxon>Fabaceae</taxon>
        <taxon>Papilionoideae</taxon>
        <taxon>50 kb inversion clade</taxon>
        <taxon>NPAAA clade</taxon>
        <taxon>indigoferoid/millettioid clade</taxon>
        <taxon>Phaseoleae</taxon>
        <taxon>Cajanus</taxon>
    </lineage>
</organism>
<accession>A0A151R9I7</accession>
<evidence type="ECO:0008006" key="3">
    <source>
        <dbReference type="Google" id="ProtNLM"/>
    </source>
</evidence>
<dbReference type="Gramene" id="C.cajan_38177.t">
    <property type="protein sequence ID" value="C.cajan_38177.t.cds1"/>
    <property type="gene ID" value="C.cajan_38177"/>
</dbReference>
<gene>
    <name evidence="1" type="ORF">KK1_039551</name>
</gene>
<protein>
    <recommendedName>
        <fullName evidence="3">Retrotransposon gag domain-containing protein</fullName>
    </recommendedName>
</protein>
<dbReference type="Proteomes" id="UP000075243">
    <property type="component" value="Unassembled WGS sequence"/>
</dbReference>